<sequence>MEHRNTAAGGEDLVELARTIATKAHQGQTDKLGAAYIGHPARVAGHARRLGGDDYAVAAAWLHDVVEDCGVTAGDLRAAGIPQEVCDAVVRLSKVPGQALEEYCAAVKADPLALLVKRADLADNTDPERTGLLPADTRSRLAAKYARTRALLGIAG</sequence>
<protein>
    <submittedName>
        <fullName evidence="2">(P)ppGpp synthase/HD superfamily hydrolase</fullName>
    </submittedName>
</protein>
<proteinExistence type="predicted"/>
<evidence type="ECO:0000313" key="3">
    <source>
        <dbReference type="Proteomes" id="UP001195422"/>
    </source>
</evidence>
<reference evidence="2 3" key="1">
    <citation type="submission" date="2021-03" db="EMBL/GenBank/DDBJ databases">
        <title>Sequencing the genomes of 1000 actinobacteria strains.</title>
        <authorList>
            <person name="Klenk H.-P."/>
        </authorList>
    </citation>
    <scope>NUCLEOTIDE SEQUENCE [LARGE SCALE GENOMIC DNA]</scope>
    <source>
        <strain evidence="2 3">DSM 20168</strain>
    </source>
</reference>
<dbReference type="Proteomes" id="UP001195422">
    <property type="component" value="Unassembled WGS sequence"/>
</dbReference>
<keyword evidence="2" id="KW-0378">Hydrolase</keyword>
<dbReference type="Pfam" id="PF13328">
    <property type="entry name" value="HD_4"/>
    <property type="match status" value="1"/>
</dbReference>
<feature type="domain" description="HD/PDEase" evidence="1">
    <location>
        <begin position="32"/>
        <end position="134"/>
    </location>
</feature>
<accession>A0ABS4XRZ8</accession>
<name>A0ABS4XRZ8_GLUPR</name>
<dbReference type="InterPro" id="IPR003607">
    <property type="entry name" value="HD/PDEase_dom"/>
</dbReference>
<dbReference type="RefSeq" id="WP_188950051.1">
    <property type="nucleotide sequence ID" value="NZ_BMPH01000019.1"/>
</dbReference>
<dbReference type="EMBL" id="JAGIOJ010000001">
    <property type="protein sequence ID" value="MBP2399280.1"/>
    <property type="molecule type" value="Genomic_DNA"/>
</dbReference>
<comment type="caution">
    <text evidence="2">The sequence shown here is derived from an EMBL/GenBank/DDBJ whole genome shotgun (WGS) entry which is preliminary data.</text>
</comment>
<gene>
    <name evidence="2" type="ORF">JOF39_002361</name>
</gene>
<dbReference type="SMART" id="SM00471">
    <property type="entry name" value="HDc"/>
    <property type="match status" value="1"/>
</dbReference>
<evidence type="ECO:0000313" key="2">
    <source>
        <dbReference type="EMBL" id="MBP2399280.1"/>
    </source>
</evidence>
<dbReference type="Gene3D" id="1.10.3210.10">
    <property type="entry name" value="Hypothetical protein af1432"/>
    <property type="match status" value="1"/>
</dbReference>
<keyword evidence="3" id="KW-1185">Reference proteome</keyword>
<dbReference type="SUPFAM" id="SSF109604">
    <property type="entry name" value="HD-domain/PDEase-like"/>
    <property type="match status" value="1"/>
</dbReference>
<organism evidence="2 3">
    <name type="scientific">Glutamicibacter protophormiae</name>
    <name type="common">Brevibacterium protophormiae</name>
    <dbReference type="NCBI Taxonomy" id="37930"/>
    <lineage>
        <taxon>Bacteria</taxon>
        <taxon>Bacillati</taxon>
        <taxon>Actinomycetota</taxon>
        <taxon>Actinomycetes</taxon>
        <taxon>Micrococcales</taxon>
        <taxon>Micrococcaceae</taxon>
        <taxon>Glutamicibacter</taxon>
    </lineage>
</organism>
<dbReference type="GO" id="GO:0016787">
    <property type="term" value="F:hydrolase activity"/>
    <property type="evidence" value="ECO:0007669"/>
    <property type="project" value="UniProtKB-KW"/>
</dbReference>
<evidence type="ECO:0000259" key="1">
    <source>
        <dbReference type="SMART" id="SM00471"/>
    </source>
</evidence>